<organism evidence="8 9">
    <name type="scientific">Paracoccus sphaerophysae</name>
    <dbReference type="NCBI Taxonomy" id="690417"/>
    <lineage>
        <taxon>Bacteria</taxon>
        <taxon>Pseudomonadati</taxon>
        <taxon>Pseudomonadota</taxon>
        <taxon>Alphaproteobacteria</taxon>
        <taxon>Rhodobacterales</taxon>
        <taxon>Paracoccaceae</taxon>
        <taxon>Paracoccus</taxon>
    </lineage>
</organism>
<keyword evidence="4 6" id="KW-1133">Transmembrane helix</keyword>
<dbReference type="GO" id="GO:0016020">
    <property type="term" value="C:membrane"/>
    <property type="evidence" value="ECO:0007669"/>
    <property type="project" value="UniProtKB-SubCell"/>
</dbReference>
<comment type="caution">
    <text evidence="8">The sequence shown here is derived from an EMBL/GenBank/DDBJ whole genome shotgun (WGS) entry which is preliminary data.</text>
</comment>
<comment type="subcellular location">
    <subcellularLocation>
        <location evidence="1">Membrane</location>
        <topology evidence="1">Multi-pass membrane protein</topology>
    </subcellularLocation>
</comment>
<feature type="domain" description="EamA" evidence="7">
    <location>
        <begin position="148"/>
        <end position="282"/>
    </location>
</feature>
<evidence type="ECO:0000256" key="2">
    <source>
        <dbReference type="ARBA" id="ARBA00007362"/>
    </source>
</evidence>
<gene>
    <name evidence="8" type="ORF">IC63_06595</name>
</gene>
<dbReference type="EMBL" id="JRKS01000014">
    <property type="protein sequence ID" value="KGJ08013.1"/>
    <property type="molecule type" value="Genomic_DNA"/>
</dbReference>
<dbReference type="PANTHER" id="PTHR32322">
    <property type="entry name" value="INNER MEMBRANE TRANSPORTER"/>
    <property type="match status" value="1"/>
</dbReference>
<keyword evidence="3 6" id="KW-0812">Transmembrane</keyword>
<evidence type="ECO:0000256" key="6">
    <source>
        <dbReference type="SAM" id="Phobius"/>
    </source>
</evidence>
<dbReference type="PANTHER" id="PTHR32322:SF2">
    <property type="entry name" value="EAMA DOMAIN-CONTAINING PROTEIN"/>
    <property type="match status" value="1"/>
</dbReference>
<dbReference type="AlphaFoldDB" id="A0A099FCT8"/>
<reference evidence="8 9" key="1">
    <citation type="submission" date="2014-09" db="EMBL/GenBank/DDBJ databases">
        <authorList>
            <person name="McGinnis J.M."/>
            <person name="Wolfgang W.J."/>
        </authorList>
    </citation>
    <scope>NUCLEOTIDE SEQUENCE [LARGE SCALE GENOMIC DNA]</scope>
    <source>
        <strain evidence="8 9">HAMBI 3106</strain>
    </source>
</reference>
<feature type="transmembrane region" description="Helical" evidence="6">
    <location>
        <begin position="92"/>
        <end position="114"/>
    </location>
</feature>
<evidence type="ECO:0000313" key="9">
    <source>
        <dbReference type="Proteomes" id="UP000029917"/>
    </source>
</evidence>
<feature type="transmembrane region" description="Helical" evidence="6">
    <location>
        <begin position="266"/>
        <end position="285"/>
    </location>
</feature>
<dbReference type="SUPFAM" id="SSF103481">
    <property type="entry name" value="Multidrug resistance efflux transporter EmrE"/>
    <property type="match status" value="2"/>
</dbReference>
<dbReference type="Proteomes" id="UP000029917">
    <property type="component" value="Unassembled WGS sequence"/>
</dbReference>
<proteinExistence type="inferred from homology"/>
<feature type="transmembrane region" description="Helical" evidence="6">
    <location>
        <begin position="32"/>
        <end position="53"/>
    </location>
</feature>
<evidence type="ECO:0000313" key="8">
    <source>
        <dbReference type="EMBL" id="KGJ08013.1"/>
    </source>
</evidence>
<name>A0A099FCT8_9RHOB</name>
<feature type="transmembrane region" description="Helical" evidence="6">
    <location>
        <begin position="65"/>
        <end position="86"/>
    </location>
</feature>
<dbReference type="InterPro" id="IPR000620">
    <property type="entry name" value="EamA_dom"/>
</dbReference>
<evidence type="ECO:0000256" key="3">
    <source>
        <dbReference type="ARBA" id="ARBA00022692"/>
    </source>
</evidence>
<dbReference type="InterPro" id="IPR037185">
    <property type="entry name" value="EmrE-like"/>
</dbReference>
<evidence type="ECO:0000259" key="7">
    <source>
        <dbReference type="Pfam" id="PF00892"/>
    </source>
</evidence>
<dbReference type="Pfam" id="PF00892">
    <property type="entry name" value="EamA"/>
    <property type="match status" value="2"/>
</dbReference>
<feature type="transmembrane region" description="Helical" evidence="6">
    <location>
        <begin position="242"/>
        <end position="260"/>
    </location>
</feature>
<dbReference type="STRING" id="690417.IC63_06595"/>
<reference evidence="8 9" key="2">
    <citation type="submission" date="2014-10" db="EMBL/GenBank/DDBJ databases">
        <title>Paracoccus sanguinis sp. nov., isolated from clinical specimens of New York State patients.</title>
        <authorList>
            <person name="Mingle L.A."/>
            <person name="Cole J.A."/>
            <person name="Lapierre P."/>
            <person name="Musser K.A."/>
        </authorList>
    </citation>
    <scope>NUCLEOTIDE SEQUENCE [LARGE SCALE GENOMIC DNA]</scope>
    <source>
        <strain evidence="8 9">HAMBI 3106</strain>
    </source>
</reference>
<feature type="transmembrane region" description="Helical" evidence="6">
    <location>
        <begin position="176"/>
        <end position="198"/>
    </location>
</feature>
<accession>A0A099FCT8</accession>
<protein>
    <submittedName>
        <fullName evidence="8">Peptide ABC transporter permease</fullName>
    </submittedName>
</protein>
<comment type="similarity">
    <text evidence="2">Belongs to the EamA transporter family.</text>
</comment>
<keyword evidence="9" id="KW-1185">Reference proteome</keyword>
<dbReference type="RefSeq" id="WP_036718156.1">
    <property type="nucleotide sequence ID" value="NZ_JRKS01000014.1"/>
</dbReference>
<feature type="transmembrane region" description="Helical" evidence="6">
    <location>
        <begin position="121"/>
        <end position="141"/>
    </location>
</feature>
<feature type="transmembrane region" description="Helical" evidence="6">
    <location>
        <begin position="147"/>
        <end position="167"/>
    </location>
</feature>
<evidence type="ECO:0000256" key="4">
    <source>
        <dbReference type="ARBA" id="ARBA00022989"/>
    </source>
</evidence>
<feature type="transmembrane region" description="Helical" evidence="6">
    <location>
        <begin position="210"/>
        <end position="230"/>
    </location>
</feature>
<dbReference type="OrthoDB" id="7274881at2"/>
<evidence type="ECO:0000256" key="1">
    <source>
        <dbReference type="ARBA" id="ARBA00004141"/>
    </source>
</evidence>
<dbReference type="InterPro" id="IPR050638">
    <property type="entry name" value="AA-Vitamin_Transporters"/>
</dbReference>
<sequence>MDLKSLFMGLSFAAIWASAFTATRVVVVQMPPLWALVVRFGISALIAIGLAAAMGQSMRLSRAEWRTVIVFGLCQNALYLGLNWMGMQWIEASAAAIIASMMPLLVAFAGWAFLGQRLRPMAVAGLVIGVVGVVIIMGVRLSHGMDLRGLAMCLAAVVALTVATLAVRNAGGGPNVLMIVGLQMAVGSVALVIPSLLLEWGREVHWTPELAGALGFSILIPGILATFIWFRLVTRIGAVRAAAFHFLSPPLGVAIAAFWLGERFGWSDVIGSIIVAVGILMVQLARVDPAQPASSSATRRTAGRS</sequence>
<feature type="domain" description="EamA" evidence="7">
    <location>
        <begin position="5"/>
        <end position="137"/>
    </location>
</feature>
<evidence type="ECO:0000256" key="5">
    <source>
        <dbReference type="ARBA" id="ARBA00023136"/>
    </source>
</evidence>
<keyword evidence="5 6" id="KW-0472">Membrane</keyword>